<evidence type="ECO:0000256" key="5">
    <source>
        <dbReference type="SAM" id="MobiDB-lite"/>
    </source>
</evidence>
<evidence type="ECO:0000256" key="3">
    <source>
        <dbReference type="ARBA" id="ARBA00022989"/>
    </source>
</evidence>
<reference evidence="7" key="1">
    <citation type="submission" date="2009-10" db="EMBL/GenBank/DDBJ databases">
        <title>Diversity of trophic interactions inside an arsenic-rich microbial ecosystem.</title>
        <authorList>
            <person name="Bertin P.N."/>
            <person name="Heinrich-Salmeron A."/>
            <person name="Pelletier E."/>
            <person name="Goulhen-Chollet F."/>
            <person name="Arsene-Ploetze F."/>
            <person name="Gallien S."/>
            <person name="Calteau A."/>
            <person name="Vallenet D."/>
            <person name="Casiot C."/>
            <person name="Chane-Woon-Ming B."/>
            <person name="Giloteaux L."/>
            <person name="Barakat M."/>
            <person name="Bonnefoy V."/>
            <person name="Bruneel O."/>
            <person name="Chandler M."/>
            <person name="Cleiss J."/>
            <person name="Duran R."/>
            <person name="Elbaz-Poulichet F."/>
            <person name="Fonknechten N."/>
            <person name="Lauga B."/>
            <person name="Mornico D."/>
            <person name="Ortet P."/>
            <person name="Schaeffer C."/>
            <person name="Siguier P."/>
            <person name="Alexander Thil Smith A."/>
            <person name="Van Dorsselaer A."/>
            <person name="Weissenbach J."/>
            <person name="Medigue C."/>
            <person name="Le Paslier D."/>
        </authorList>
    </citation>
    <scope>NUCLEOTIDE SEQUENCE</scope>
</reference>
<evidence type="ECO:0000313" key="7">
    <source>
        <dbReference type="EMBL" id="CBI08525.1"/>
    </source>
</evidence>
<evidence type="ECO:0000256" key="6">
    <source>
        <dbReference type="SAM" id="Phobius"/>
    </source>
</evidence>
<feature type="region of interest" description="Disordered" evidence="5">
    <location>
        <begin position="1"/>
        <end position="52"/>
    </location>
</feature>
<evidence type="ECO:0000256" key="1">
    <source>
        <dbReference type="ARBA" id="ARBA00004167"/>
    </source>
</evidence>
<dbReference type="EMBL" id="CABQ01000232">
    <property type="protein sequence ID" value="CBI08525.1"/>
    <property type="molecule type" value="Genomic_DNA"/>
</dbReference>
<dbReference type="GO" id="GO:0016020">
    <property type="term" value="C:membrane"/>
    <property type="evidence" value="ECO:0007669"/>
    <property type="project" value="UniProtKB-SubCell"/>
</dbReference>
<organism evidence="7">
    <name type="scientific">mine drainage metagenome</name>
    <dbReference type="NCBI Taxonomy" id="410659"/>
    <lineage>
        <taxon>unclassified sequences</taxon>
        <taxon>metagenomes</taxon>
        <taxon>ecological metagenomes</taxon>
    </lineage>
</organism>
<dbReference type="AlphaFoldDB" id="E6QMQ4"/>
<dbReference type="InterPro" id="IPR006260">
    <property type="entry name" value="TonB/TolA_C"/>
</dbReference>
<feature type="region of interest" description="Disordered" evidence="5">
    <location>
        <begin position="172"/>
        <end position="213"/>
    </location>
</feature>
<dbReference type="NCBIfam" id="TIGR01352">
    <property type="entry name" value="tonB_Cterm"/>
    <property type="match status" value="1"/>
</dbReference>
<comment type="subcellular location">
    <subcellularLocation>
        <location evidence="1">Membrane</location>
        <topology evidence="1">Single-pass membrane protein</topology>
    </subcellularLocation>
</comment>
<feature type="compositionally biased region" description="Gly residues" evidence="5">
    <location>
        <begin position="244"/>
        <end position="254"/>
    </location>
</feature>
<keyword evidence="4 6" id="KW-0472">Membrane</keyword>
<name>E6QMQ4_9ZZZZ</name>
<accession>E6QMQ4</accession>
<feature type="region of interest" description="Disordered" evidence="5">
    <location>
        <begin position="237"/>
        <end position="256"/>
    </location>
</feature>
<protein>
    <submittedName>
        <fullName evidence="7">Putative TonB-like protein</fullName>
    </submittedName>
</protein>
<evidence type="ECO:0000256" key="4">
    <source>
        <dbReference type="ARBA" id="ARBA00023136"/>
    </source>
</evidence>
<gene>
    <name evidence="7" type="ORF">CARN6_1999</name>
</gene>
<proteinExistence type="predicted"/>
<keyword evidence="3 6" id="KW-1133">Transmembrane helix</keyword>
<feature type="compositionally biased region" description="Pro residues" evidence="5">
    <location>
        <begin position="189"/>
        <end position="201"/>
    </location>
</feature>
<dbReference type="Pfam" id="PF13103">
    <property type="entry name" value="TonB_2"/>
    <property type="match status" value="1"/>
</dbReference>
<sequence length="374" mass="41514">MPQNDENRNSPESNGKSLAEPGQALLLAEDASEANRQGETEDSGATSSDSNGFSGFSSSRYLDYDTHELLERISEYEDERRWQRIREGIWISIILHILLFSALTWIPKYIFHEPQVIDPFDAIKQRKDLTYLDQLPDALREVQKARPKVTPLKPSETHVDKKTLDAIKELRKQAAPAPAPPQQQEQAVAPPPPPVVTPQPAAPVESSRQAPVPAKPNFAKAFQDPQAMMRQALRNSARDLSQNAGGGAITGGGLNQHPSAAGGAEILSDTQGVDFVPYMQRVIRETYRTWDPLIPEEVNPPIYKQGQVEVVFTILPNGRLAPQSMILTGRSGDVALDRAAWGAIQGADYPPLPREFHGPYLQLRFRFQYNVGQQ</sequence>
<dbReference type="SUPFAM" id="SSF74653">
    <property type="entry name" value="TolA/TonB C-terminal domain"/>
    <property type="match status" value="1"/>
</dbReference>
<comment type="caution">
    <text evidence="7">The sequence shown here is derived from an EMBL/GenBank/DDBJ whole genome shotgun (WGS) entry which is preliminary data.</text>
</comment>
<feature type="transmembrane region" description="Helical" evidence="6">
    <location>
        <begin position="88"/>
        <end position="106"/>
    </location>
</feature>
<dbReference type="Gene3D" id="3.30.1150.10">
    <property type="match status" value="1"/>
</dbReference>
<evidence type="ECO:0000256" key="2">
    <source>
        <dbReference type="ARBA" id="ARBA00022692"/>
    </source>
</evidence>
<keyword evidence="2 6" id="KW-0812">Transmembrane</keyword>